<organism evidence="2 3">
    <name type="scientific">Aaosphaeria arxii CBS 175.79</name>
    <dbReference type="NCBI Taxonomy" id="1450172"/>
    <lineage>
        <taxon>Eukaryota</taxon>
        <taxon>Fungi</taxon>
        <taxon>Dikarya</taxon>
        <taxon>Ascomycota</taxon>
        <taxon>Pezizomycotina</taxon>
        <taxon>Dothideomycetes</taxon>
        <taxon>Pleosporomycetidae</taxon>
        <taxon>Pleosporales</taxon>
        <taxon>Pleosporales incertae sedis</taxon>
        <taxon>Aaosphaeria</taxon>
    </lineage>
</organism>
<proteinExistence type="predicted"/>
<dbReference type="InterPro" id="IPR056632">
    <property type="entry name" value="DUF7730"/>
</dbReference>
<dbReference type="Proteomes" id="UP000799778">
    <property type="component" value="Unassembled WGS sequence"/>
</dbReference>
<dbReference type="Pfam" id="PF24864">
    <property type="entry name" value="DUF7730"/>
    <property type="match status" value="1"/>
</dbReference>
<dbReference type="PANTHER" id="PTHR38790">
    <property type="entry name" value="2EXR DOMAIN-CONTAINING PROTEIN-RELATED"/>
    <property type="match status" value="1"/>
</dbReference>
<dbReference type="OrthoDB" id="4757095at2759"/>
<reference evidence="2" key="1">
    <citation type="journal article" date="2020" name="Stud. Mycol.">
        <title>101 Dothideomycetes genomes: a test case for predicting lifestyles and emergence of pathogens.</title>
        <authorList>
            <person name="Haridas S."/>
            <person name="Albert R."/>
            <person name="Binder M."/>
            <person name="Bloem J."/>
            <person name="Labutti K."/>
            <person name="Salamov A."/>
            <person name="Andreopoulos B."/>
            <person name="Baker S."/>
            <person name="Barry K."/>
            <person name="Bills G."/>
            <person name="Bluhm B."/>
            <person name="Cannon C."/>
            <person name="Castanera R."/>
            <person name="Culley D."/>
            <person name="Daum C."/>
            <person name="Ezra D."/>
            <person name="Gonzalez J."/>
            <person name="Henrissat B."/>
            <person name="Kuo A."/>
            <person name="Liang C."/>
            <person name="Lipzen A."/>
            <person name="Lutzoni F."/>
            <person name="Magnuson J."/>
            <person name="Mondo S."/>
            <person name="Nolan M."/>
            <person name="Ohm R."/>
            <person name="Pangilinan J."/>
            <person name="Park H.-J."/>
            <person name="Ramirez L."/>
            <person name="Alfaro M."/>
            <person name="Sun H."/>
            <person name="Tritt A."/>
            <person name="Yoshinaga Y."/>
            <person name="Zwiers L.-H."/>
            <person name="Turgeon B."/>
            <person name="Goodwin S."/>
            <person name="Spatafora J."/>
            <person name="Crous P."/>
            <person name="Grigoriev I."/>
        </authorList>
    </citation>
    <scope>NUCLEOTIDE SEQUENCE</scope>
    <source>
        <strain evidence="2">CBS 175.79</strain>
    </source>
</reference>
<evidence type="ECO:0000259" key="1">
    <source>
        <dbReference type="Pfam" id="PF24864"/>
    </source>
</evidence>
<gene>
    <name evidence="2" type="ORF">BU24DRAFT_472663</name>
</gene>
<dbReference type="RefSeq" id="XP_033378850.1">
    <property type="nucleotide sequence ID" value="XM_033532749.1"/>
</dbReference>
<keyword evidence="3" id="KW-1185">Reference proteome</keyword>
<accession>A0A6A5XC94</accession>
<protein>
    <recommendedName>
        <fullName evidence="1">DUF7730 domain-containing protein</fullName>
    </recommendedName>
</protein>
<name>A0A6A5XC94_9PLEO</name>
<dbReference type="EMBL" id="ML978076">
    <property type="protein sequence ID" value="KAF2010511.1"/>
    <property type="molecule type" value="Genomic_DNA"/>
</dbReference>
<evidence type="ECO:0000313" key="2">
    <source>
        <dbReference type="EMBL" id="KAF2010511.1"/>
    </source>
</evidence>
<dbReference type="GeneID" id="54290146"/>
<feature type="domain" description="DUF7730" evidence="1">
    <location>
        <begin position="26"/>
        <end position="138"/>
    </location>
</feature>
<evidence type="ECO:0000313" key="3">
    <source>
        <dbReference type="Proteomes" id="UP000799778"/>
    </source>
</evidence>
<sequence length="271" mass="31300">MPENSPESGIDITPQAIRKAVEGRVHKSNKVHKISLLAVLQTCQMIYLETSRLLYQANTFVSLQNSIPIDFCNLALPAHLSLITSLHVHFQFREFVYIWDTCPGRQDPDPYNESTFHLVCRQISQSMPNLRALSIFLQGPLVQPKTYDYISSCLTSMRDGLKDLYFMAVRFPHLALEELVAAVSGLYEDDLRRTYQRLDSMRDRFHVLQPCVGNDRQQWEIADLDTGREKGWRLGTMYRISNLGLDSVEMRNYAIFTEAEAFDEHIEKHEP</sequence>
<dbReference type="AlphaFoldDB" id="A0A6A5XC94"/>